<dbReference type="Pfam" id="PF21953">
    <property type="entry name" value="NadN_nucleosid_C"/>
    <property type="match status" value="1"/>
</dbReference>
<protein>
    <recommendedName>
        <fullName evidence="1">Putative 5'-nucleotidase C-terminal domain-containing protein</fullName>
    </recommendedName>
</protein>
<gene>
    <name evidence="2" type="ORF">HGRIS_001863</name>
</gene>
<organism evidence="2 3">
    <name type="scientific">Hohenbuehelia grisea</name>
    <dbReference type="NCBI Taxonomy" id="104357"/>
    <lineage>
        <taxon>Eukaryota</taxon>
        <taxon>Fungi</taxon>
        <taxon>Dikarya</taxon>
        <taxon>Basidiomycota</taxon>
        <taxon>Agaricomycotina</taxon>
        <taxon>Agaricomycetes</taxon>
        <taxon>Agaricomycetidae</taxon>
        <taxon>Agaricales</taxon>
        <taxon>Pleurotineae</taxon>
        <taxon>Pleurotaceae</taxon>
        <taxon>Hohenbuehelia</taxon>
    </lineage>
</organism>
<dbReference type="InterPro" id="IPR036907">
    <property type="entry name" value="5'-Nucleotdase_C_sf"/>
</dbReference>
<dbReference type="EMBL" id="JASNQZ010000006">
    <property type="protein sequence ID" value="KAL0955630.1"/>
    <property type="molecule type" value="Genomic_DNA"/>
</dbReference>
<evidence type="ECO:0000313" key="3">
    <source>
        <dbReference type="Proteomes" id="UP001556367"/>
    </source>
</evidence>
<accession>A0ABR3JKG0</accession>
<feature type="domain" description="Putative 5'-nucleotidase C-terminal" evidence="1">
    <location>
        <begin position="25"/>
        <end position="73"/>
    </location>
</feature>
<proteinExistence type="predicted"/>
<dbReference type="Proteomes" id="UP001556367">
    <property type="component" value="Unassembled WGS sequence"/>
</dbReference>
<dbReference type="Gene3D" id="3.90.780.10">
    <property type="entry name" value="5'-Nucleotidase, C-terminal domain"/>
    <property type="match status" value="1"/>
</dbReference>
<sequence length="111" mass="12115">MLPELQFLNDVYQASSHVVILSTQACPGIGDDTLHAPLPFHSVPDFIGSRAPNVTADAPVDLVFVDFIQTQLLGILNSVQKDKTYAVSDVQQYSPLLTSEILGVYAQQAWN</sequence>
<evidence type="ECO:0000259" key="1">
    <source>
        <dbReference type="Pfam" id="PF21953"/>
    </source>
</evidence>
<dbReference type="SUPFAM" id="SSF55816">
    <property type="entry name" value="5'-nucleotidase (syn. UDP-sugar hydrolase), C-terminal domain"/>
    <property type="match status" value="1"/>
</dbReference>
<evidence type="ECO:0000313" key="2">
    <source>
        <dbReference type="EMBL" id="KAL0955630.1"/>
    </source>
</evidence>
<keyword evidence="3" id="KW-1185">Reference proteome</keyword>
<dbReference type="InterPro" id="IPR053828">
    <property type="entry name" value="Nucleosidase_C"/>
</dbReference>
<name>A0ABR3JKG0_9AGAR</name>
<reference evidence="3" key="1">
    <citation type="submission" date="2024-06" db="EMBL/GenBank/DDBJ databases">
        <title>Multi-omics analyses provide insights into the biosynthesis of the anticancer antibiotic pleurotin in Hohenbuehelia grisea.</title>
        <authorList>
            <person name="Weaver J.A."/>
            <person name="Alberti F."/>
        </authorList>
    </citation>
    <scope>NUCLEOTIDE SEQUENCE [LARGE SCALE GENOMIC DNA]</scope>
    <source>
        <strain evidence="3">T-177</strain>
    </source>
</reference>
<comment type="caution">
    <text evidence="2">The sequence shown here is derived from an EMBL/GenBank/DDBJ whole genome shotgun (WGS) entry which is preliminary data.</text>
</comment>